<dbReference type="Proteomes" id="UP000696280">
    <property type="component" value="Unassembled WGS sequence"/>
</dbReference>
<name>A0A9N9KUC6_9HELO</name>
<comment type="caution">
    <text evidence="1">The sequence shown here is derived from an EMBL/GenBank/DDBJ whole genome shotgun (WGS) entry which is preliminary data.</text>
</comment>
<reference evidence="1" key="1">
    <citation type="submission" date="2021-07" db="EMBL/GenBank/DDBJ databases">
        <authorList>
            <person name="Durling M."/>
        </authorList>
    </citation>
    <scope>NUCLEOTIDE SEQUENCE</scope>
</reference>
<sequence length="100" mass="11342">MTRVTLHQRYDAQEAVAVYLETLFTVVYRGPLRTSNLRVAKAVYLYAFTRLVTHAWARQDRFGRNPAGLESFKPALPGIEMWCAAAVHGANQTPLRYCVV</sequence>
<dbReference type="AlphaFoldDB" id="A0A9N9KUC6"/>
<organism evidence="1 2">
    <name type="scientific">Hymenoscyphus fraxineus</name>
    <dbReference type="NCBI Taxonomy" id="746836"/>
    <lineage>
        <taxon>Eukaryota</taxon>
        <taxon>Fungi</taxon>
        <taxon>Dikarya</taxon>
        <taxon>Ascomycota</taxon>
        <taxon>Pezizomycotina</taxon>
        <taxon>Leotiomycetes</taxon>
        <taxon>Helotiales</taxon>
        <taxon>Helotiaceae</taxon>
        <taxon>Hymenoscyphus</taxon>
    </lineage>
</organism>
<evidence type="ECO:0000313" key="1">
    <source>
        <dbReference type="EMBL" id="CAG8953236.1"/>
    </source>
</evidence>
<keyword evidence="2" id="KW-1185">Reference proteome</keyword>
<proteinExistence type="predicted"/>
<gene>
    <name evidence="1" type="ORF">HYFRA_00003439</name>
</gene>
<accession>A0A9N9KUC6</accession>
<evidence type="ECO:0000313" key="2">
    <source>
        <dbReference type="Proteomes" id="UP000696280"/>
    </source>
</evidence>
<dbReference type="EMBL" id="CAJVRL010000049">
    <property type="protein sequence ID" value="CAG8953236.1"/>
    <property type="molecule type" value="Genomic_DNA"/>
</dbReference>
<protein>
    <submittedName>
        <fullName evidence="1">Uncharacterized protein</fullName>
    </submittedName>
</protein>